<dbReference type="Proteomes" id="UP000248349">
    <property type="component" value="Unassembled WGS sequence"/>
</dbReference>
<dbReference type="AlphaFoldDB" id="A0A318ZFT5"/>
<dbReference type="SMART" id="SM00256">
    <property type="entry name" value="FBOX"/>
    <property type="match status" value="1"/>
</dbReference>
<feature type="domain" description="F-box" evidence="1">
    <location>
        <begin position="1"/>
        <end position="46"/>
    </location>
</feature>
<dbReference type="InterPro" id="IPR036047">
    <property type="entry name" value="F-box-like_dom_sf"/>
</dbReference>
<reference evidence="2 3" key="1">
    <citation type="submission" date="2016-12" db="EMBL/GenBank/DDBJ databases">
        <title>The genomes of Aspergillus section Nigri reveals drivers in fungal speciation.</title>
        <authorList>
            <consortium name="DOE Joint Genome Institute"/>
            <person name="Vesth T.C."/>
            <person name="Nybo J."/>
            <person name="Theobald S."/>
            <person name="Brandl J."/>
            <person name="Frisvad J.C."/>
            <person name="Nielsen K.F."/>
            <person name="Lyhne E.K."/>
            <person name="Kogle M.E."/>
            <person name="Kuo A."/>
            <person name="Riley R."/>
            <person name="Clum A."/>
            <person name="Nolan M."/>
            <person name="Lipzen A."/>
            <person name="Salamov A."/>
            <person name="Henrissat B."/>
            <person name="Wiebenga A."/>
            <person name="De Vries R.P."/>
            <person name="Grigoriev I.V."/>
            <person name="Mortensen U.H."/>
            <person name="Andersen M.R."/>
            <person name="Baker S.E."/>
        </authorList>
    </citation>
    <scope>NUCLEOTIDE SEQUENCE [LARGE SCALE GENOMIC DNA]</scope>
    <source>
        <strain evidence="2 3">JOP 1030-1</strain>
    </source>
</reference>
<dbReference type="STRING" id="1450539.A0A318ZFT5"/>
<gene>
    <name evidence="2" type="ORF">BP01DRAFT_316282</name>
</gene>
<dbReference type="EMBL" id="KZ821227">
    <property type="protein sequence ID" value="PYH46416.1"/>
    <property type="molecule type" value="Genomic_DNA"/>
</dbReference>
<evidence type="ECO:0000259" key="1">
    <source>
        <dbReference type="PROSITE" id="PS50181"/>
    </source>
</evidence>
<dbReference type="Pfam" id="PF12937">
    <property type="entry name" value="F-box-like"/>
    <property type="match status" value="1"/>
</dbReference>
<protein>
    <recommendedName>
        <fullName evidence="1">F-box domain-containing protein</fullName>
    </recommendedName>
</protein>
<dbReference type="SUPFAM" id="SSF52047">
    <property type="entry name" value="RNI-like"/>
    <property type="match status" value="1"/>
</dbReference>
<accession>A0A318ZFT5</accession>
<evidence type="ECO:0000313" key="3">
    <source>
        <dbReference type="Proteomes" id="UP000248349"/>
    </source>
</evidence>
<dbReference type="RefSeq" id="XP_025432398.1">
    <property type="nucleotide sequence ID" value="XM_025572580.1"/>
</dbReference>
<dbReference type="InterPro" id="IPR001810">
    <property type="entry name" value="F-box_dom"/>
</dbReference>
<dbReference type="GeneID" id="37073808"/>
<organism evidence="2 3">
    <name type="scientific">Aspergillus saccharolyticus JOP 1030-1</name>
    <dbReference type="NCBI Taxonomy" id="1450539"/>
    <lineage>
        <taxon>Eukaryota</taxon>
        <taxon>Fungi</taxon>
        <taxon>Dikarya</taxon>
        <taxon>Ascomycota</taxon>
        <taxon>Pezizomycotina</taxon>
        <taxon>Eurotiomycetes</taxon>
        <taxon>Eurotiomycetidae</taxon>
        <taxon>Eurotiales</taxon>
        <taxon>Aspergillaceae</taxon>
        <taxon>Aspergillus</taxon>
        <taxon>Aspergillus subgen. Circumdati</taxon>
    </lineage>
</organism>
<sequence length="392" mass="44367">MPLLKLPPEVLQLIITQLPSQASLATLARVCRHLESLVDPILYRTIYLRNHDDTCLIRALESRPERAQHPRELQIHYHYVDVPNQTEYYPLLVESLLPTLSRLVNLKRLTVKGLLYDSCRMIMDDVPYDPERRTELWSFDSRSSVVVHPHLKELSLVGAVVDGLGPDLEYEPRSTPLESLTLLCCDVSAAGMGQLLSVPKALKHLTWKGVPAVNPPDFWPADRMSYIQMIRTQADSLVSLDLDLWAPIHQHPPLDLRALRCLRQLTVDPNVFRRADVSAQECVLPGSLQKLVLRAYREYSLPDLGPLALVYGWVSSGALPSLGCVTVQSARFQAEKILGAVFRDGGSFEDAFRSIGVQLEYERVRPSVEEEHFAFDCPCCAWALRWNNGLDW</sequence>
<keyword evidence="3" id="KW-1185">Reference proteome</keyword>
<evidence type="ECO:0000313" key="2">
    <source>
        <dbReference type="EMBL" id="PYH46416.1"/>
    </source>
</evidence>
<name>A0A318ZFT5_9EURO</name>
<proteinExistence type="predicted"/>
<dbReference type="PROSITE" id="PS50181">
    <property type="entry name" value="FBOX"/>
    <property type="match status" value="1"/>
</dbReference>
<dbReference type="OrthoDB" id="2522477at2759"/>
<dbReference type="SUPFAM" id="SSF81383">
    <property type="entry name" value="F-box domain"/>
    <property type="match status" value="1"/>
</dbReference>